<comment type="caution">
    <text evidence="1">The sequence shown here is derived from an EMBL/GenBank/DDBJ whole genome shotgun (WGS) entry which is preliminary data.</text>
</comment>
<organism evidence="1">
    <name type="scientific">Brassica cretica</name>
    <name type="common">Mustard</name>
    <dbReference type="NCBI Taxonomy" id="69181"/>
    <lineage>
        <taxon>Eukaryota</taxon>
        <taxon>Viridiplantae</taxon>
        <taxon>Streptophyta</taxon>
        <taxon>Embryophyta</taxon>
        <taxon>Tracheophyta</taxon>
        <taxon>Spermatophyta</taxon>
        <taxon>Magnoliopsida</taxon>
        <taxon>eudicotyledons</taxon>
        <taxon>Gunneridae</taxon>
        <taxon>Pentapetalae</taxon>
        <taxon>rosids</taxon>
        <taxon>malvids</taxon>
        <taxon>Brassicales</taxon>
        <taxon>Brassicaceae</taxon>
        <taxon>Brassiceae</taxon>
        <taxon>Brassica</taxon>
    </lineage>
</organism>
<reference evidence="1" key="1">
    <citation type="submission" date="2019-12" db="EMBL/GenBank/DDBJ databases">
        <title>Genome sequencing and annotation of Brassica cretica.</title>
        <authorList>
            <person name="Studholme D.J."/>
            <person name="Sarris P.F."/>
        </authorList>
    </citation>
    <scope>NUCLEOTIDE SEQUENCE</scope>
    <source>
        <strain evidence="1">PFS-102/07</strain>
        <tissue evidence="1">Leaf</tissue>
    </source>
</reference>
<gene>
    <name evidence="1" type="ORF">F2Q70_00012344</name>
</gene>
<sequence length="76" mass="8190">MNSSRPVSSFDDKVEVLSRVSSVPRVQISRSFARFSAGKSEELSSGPVQSSRPLGFGQILSNQPAASRLEHSVLDV</sequence>
<dbReference type="EMBL" id="QGKY02000089">
    <property type="protein sequence ID" value="KAF2615804.1"/>
    <property type="molecule type" value="Genomic_DNA"/>
</dbReference>
<dbReference type="AlphaFoldDB" id="A0A8S9M6R8"/>
<protein>
    <submittedName>
        <fullName evidence="1">Uncharacterized protein</fullName>
    </submittedName>
</protein>
<name>A0A8S9M6R8_BRACR</name>
<proteinExistence type="predicted"/>
<accession>A0A8S9M6R8</accession>
<evidence type="ECO:0000313" key="1">
    <source>
        <dbReference type="EMBL" id="KAF2615804.1"/>
    </source>
</evidence>